<keyword evidence="4" id="KW-0216">Detoxification</keyword>
<keyword evidence="9" id="KW-0408">Iron</keyword>
<evidence type="ECO:0000256" key="9">
    <source>
        <dbReference type="ARBA" id="ARBA00023004"/>
    </source>
</evidence>
<proteinExistence type="inferred from homology"/>
<reference evidence="18 19" key="1">
    <citation type="submission" date="2022-02" db="EMBL/GenBank/DDBJ databases">
        <authorList>
            <person name="Zhuang L."/>
        </authorList>
    </citation>
    <scope>NUCLEOTIDE SEQUENCE [LARGE SCALE GENOMIC DNA]</scope>
    <source>
        <strain evidence="18 19">C32</strain>
    </source>
</reference>
<dbReference type="CDD" id="cd14779">
    <property type="entry name" value="FHP_Ae-globin-like"/>
    <property type="match status" value="1"/>
</dbReference>
<dbReference type="SUPFAM" id="SSF52343">
    <property type="entry name" value="Ferredoxin reductase-like, C-terminal NADP-linked domain"/>
    <property type="match status" value="1"/>
</dbReference>
<evidence type="ECO:0000313" key="19">
    <source>
        <dbReference type="Proteomes" id="UP001201549"/>
    </source>
</evidence>
<evidence type="ECO:0000256" key="3">
    <source>
        <dbReference type="ARBA" id="ARBA00012229"/>
    </source>
</evidence>
<dbReference type="InterPro" id="IPR012292">
    <property type="entry name" value="Globin/Proto"/>
</dbReference>
<feature type="domain" description="FAD-binding FR-type" evidence="17">
    <location>
        <begin position="151"/>
        <end position="262"/>
    </location>
</feature>
<evidence type="ECO:0000256" key="12">
    <source>
        <dbReference type="ARBA" id="ARBA00034078"/>
    </source>
</evidence>
<keyword evidence="10" id="KW-0520">NAD</keyword>
<evidence type="ECO:0000256" key="10">
    <source>
        <dbReference type="ARBA" id="ARBA00023027"/>
    </source>
</evidence>
<evidence type="ECO:0000256" key="4">
    <source>
        <dbReference type="ARBA" id="ARBA00022575"/>
    </source>
</evidence>
<dbReference type="InterPro" id="IPR001433">
    <property type="entry name" value="OxRdtase_FAD/NAD-bd"/>
</dbReference>
<feature type="domain" description="Globin" evidence="16">
    <location>
        <begin position="1"/>
        <end position="137"/>
    </location>
</feature>
<protein>
    <recommendedName>
        <fullName evidence="3">nitric oxide dioxygenase</fullName>
        <ecNumber evidence="3">1.14.12.17</ecNumber>
    </recommendedName>
</protein>
<evidence type="ECO:0000256" key="5">
    <source>
        <dbReference type="ARBA" id="ARBA00022617"/>
    </source>
</evidence>
<dbReference type="RefSeq" id="WP_238895482.1">
    <property type="nucleotide sequence ID" value="NZ_JAKOGG010000003.1"/>
</dbReference>
<dbReference type="SUPFAM" id="SSF63380">
    <property type="entry name" value="Riboflavin synthase domain-like"/>
    <property type="match status" value="1"/>
</dbReference>
<dbReference type="PROSITE" id="PS01033">
    <property type="entry name" value="GLOBIN"/>
    <property type="match status" value="1"/>
</dbReference>
<dbReference type="PROSITE" id="PS51384">
    <property type="entry name" value="FAD_FR"/>
    <property type="match status" value="1"/>
</dbReference>
<evidence type="ECO:0000256" key="1">
    <source>
        <dbReference type="ARBA" id="ARBA00001970"/>
    </source>
</evidence>
<keyword evidence="15" id="KW-0813">Transport</keyword>
<dbReference type="Gene3D" id="2.40.30.10">
    <property type="entry name" value="Translation factors"/>
    <property type="match status" value="1"/>
</dbReference>
<keyword evidence="7" id="KW-0479">Metal-binding</keyword>
<evidence type="ECO:0000256" key="7">
    <source>
        <dbReference type="ARBA" id="ARBA00022723"/>
    </source>
</evidence>
<keyword evidence="19" id="KW-1185">Reference proteome</keyword>
<comment type="similarity">
    <text evidence="15">Belongs to the globin family.</text>
</comment>
<dbReference type="InterPro" id="IPR017938">
    <property type="entry name" value="Riboflavin_synthase-like_b-brl"/>
</dbReference>
<evidence type="ECO:0000313" key="18">
    <source>
        <dbReference type="EMBL" id="MCS4556079.1"/>
    </source>
</evidence>
<dbReference type="NCBIfam" id="NF009805">
    <property type="entry name" value="PRK13289.1"/>
    <property type="match status" value="1"/>
</dbReference>
<comment type="catalytic activity">
    <reaction evidence="14">
        <text>2 nitric oxide + NADPH + 2 O2 = 2 nitrate + NADP(+) + H(+)</text>
        <dbReference type="Rhea" id="RHEA:19465"/>
        <dbReference type="ChEBI" id="CHEBI:15378"/>
        <dbReference type="ChEBI" id="CHEBI:15379"/>
        <dbReference type="ChEBI" id="CHEBI:16480"/>
        <dbReference type="ChEBI" id="CHEBI:17632"/>
        <dbReference type="ChEBI" id="CHEBI:57783"/>
        <dbReference type="ChEBI" id="CHEBI:58349"/>
        <dbReference type="EC" id="1.14.12.17"/>
    </reaction>
</comment>
<dbReference type="PANTHER" id="PTHR43396">
    <property type="entry name" value="FLAVOHEMOPROTEIN"/>
    <property type="match status" value="1"/>
</dbReference>
<dbReference type="InterPro" id="IPR017927">
    <property type="entry name" value="FAD-bd_FR_type"/>
</dbReference>
<comment type="cofactor">
    <cofactor evidence="1">
        <name>heme b</name>
        <dbReference type="ChEBI" id="CHEBI:60344"/>
    </cofactor>
</comment>
<evidence type="ECO:0000256" key="2">
    <source>
        <dbReference type="ARBA" id="ARBA00006401"/>
    </source>
</evidence>
<evidence type="ECO:0000259" key="16">
    <source>
        <dbReference type="PROSITE" id="PS01033"/>
    </source>
</evidence>
<dbReference type="SUPFAM" id="SSF46458">
    <property type="entry name" value="Globin-like"/>
    <property type="match status" value="1"/>
</dbReference>
<evidence type="ECO:0000256" key="8">
    <source>
        <dbReference type="ARBA" id="ARBA00022857"/>
    </source>
</evidence>
<evidence type="ECO:0000256" key="11">
    <source>
        <dbReference type="ARBA" id="ARBA00025094"/>
    </source>
</evidence>
<keyword evidence="18" id="KW-0560">Oxidoreductase</keyword>
<dbReference type="GO" id="GO:0008941">
    <property type="term" value="F:nitric oxide dioxygenase NAD(P)H activity"/>
    <property type="evidence" value="ECO:0007669"/>
    <property type="project" value="UniProtKB-EC"/>
</dbReference>
<dbReference type="Proteomes" id="UP001201549">
    <property type="component" value="Unassembled WGS sequence"/>
</dbReference>
<comment type="function">
    <text evidence="11">Is involved in NO detoxification in an aerobic process, termed nitric oxide dioxygenase (NOD) reaction that utilizes O(2) and NAD(P)H to convert NO to nitrate, which protects the bacterium from various noxious nitrogen compounds. Therefore, plays a central role in the inducible response to nitrosative stress.</text>
</comment>
<dbReference type="InterPro" id="IPR008333">
    <property type="entry name" value="Cbr1-like_FAD-bd_dom"/>
</dbReference>
<dbReference type="PANTHER" id="PTHR43396:SF3">
    <property type="entry name" value="FLAVOHEMOPROTEIN"/>
    <property type="match status" value="1"/>
</dbReference>
<dbReference type="EC" id="1.14.12.17" evidence="3"/>
<dbReference type="InterPro" id="IPR039261">
    <property type="entry name" value="FNR_nucleotide-bd"/>
</dbReference>
<dbReference type="Pfam" id="PF00175">
    <property type="entry name" value="NAD_binding_1"/>
    <property type="match status" value="1"/>
</dbReference>
<dbReference type="Gene3D" id="1.10.490.10">
    <property type="entry name" value="Globins"/>
    <property type="match status" value="1"/>
</dbReference>
<sequence>MNEQQKVLVRATIPVLQRSGVALASHFYQRMLTYNPELKHVFNHGHQQDGRQPQALAGAVLAYAEHIDDPTVLLPVVERIAHKHVSLGIRAEHYAIVGKHLLASIQEVLGEAATSALVDAWAAAYHQLAQLFIGIESDLYQQHIATDGGWTGWRPFRIVRKQIESEEITSFYLRPLDGGQLPSYQPGQYISLRVYVEQLGCYQPRQYSLSNVATGSEFRISVKREMAGNATPAGAVSNLLHTDYDVNDMLELSAPTGDFVLQQDSQRPVVLLSGGVGITPMLAIAQSLLQQGTRPLHFVHAARNPQVHAFKALSDEFAEQGAQVHYFYDEQGGSEQPRTRAPFALTEVLPPSATDAEYYLCGPLAFMQHYITELRAYGVPESQIYAEVFGSGGLPA</sequence>
<dbReference type="Gene3D" id="3.40.50.80">
    <property type="entry name" value="Nucleotide-binding domain of ferredoxin-NADP reductase (FNR) module"/>
    <property type="match status" value="1"/>
</dbReference>
<comment type="catalytic activity">
    <reaction evidence="13">
        <text>2 nitric oxide + NADH + 2 O2 = 2 nitrate + NAD(+) + H(+)</text>
        <dbReference type="Rhea" id="RHEA:19469"/>
        <dbReference type="ChEBI" id="CHEBI:15378"/>
        <dbReference type="ChEBI" id="CHEBI:15379"/>
        <dbReference type="ChEBI" id="CHEBI:16480"/>
        <dbReference type="ChEBI" id="CHEBI:17632"/>
        <dbReference type="ChEBI" id="CHEBI:57540"/>
        <dbReference type="ChEBI" id="CHEBI:57945"/>
        <dbReference type="EC" id="1.14.12.17"/>
    </reaction>
</comment>
<reference evidence="19" key="2">
    <citation type="submission" date="2023-07" db="EMBL/GenBank/DDBJ databases">
        <title>Shewanella mangrovi sp. nov., an acetaldehyde- degrading bacterium isolated from mangrove sediment.</title>
        <authorList>
            <person name="Liu Y."/>
        </authorList>
    </citation>
    <scope>NUCLEOTIDE SEQUENCE [LARGE SCALE GENOMIC DNA]</scope>
    <source>
        <strain evidence="19">C32</strain>
    </source>
</reference>
<organism evidence="18 19">
    <name type="scientific">Shewanella electrica</name>
    <dbReference type="NCBI Taxonomy" id="515560"/>
    <lineage>
        <taxon>Bacteria</taxon>
        <taxon>Pseudomonadati</taxon>
        <taxon>Pseudomonadota</taxon>
        <taxon>Gammaproteobacteria</taxon>
        <taxon>Alteromonadales</taxon>
        <taxon>Shewanellaceae</taxon>
        <taxon>Shewanella</taxon>
    </lineage>
</organism>
<accession>A0ABT2FIB8</accession>
<evidence type="ECO:0000256" key="15">
    <source>
        <dbReference type="RuleBase" id="RU000356"/>
    </source>
</evidence>
<comment type="caution">
    <text evidence="18">The sequence shown here is derived from an EMBL/GenBank/DDBJ whole genome shotgun (WGS) entry which is preliminary data.</text>
</comment>
<dbReference type="InterPro" id="IPR000971">
    <property type="entry name" value="Globin"/>
</dbReference>
<dbReference type="EMBL" id="JAKOGG010000003">
    <property type="protein sequence ID" value="MCS4556079.1"/>
    <property type="molecule type" value="Genomic_DNA"/>
</dbReference>
<evidence type="ECO:0000259" key="17">
    <source>
        <dbReference type="PROSITE" id="PS51384"/>
    </source>
</evidence>
<dbReference type="InterPro" id="IPR009050">
    <property type="entry name" value="Globin-like_sf"/>
</dbReference>
<gene>
    <name evidence="18" type="primary">hmpA</name>
    <name evidence="18" type="ORF">L9G74_06480</name>
</gene>
<comment type="cofactor">
    <cofactor evidence="12">
        <name>[2Fe-2S] cluster</name>
        <dbReference type="ChEBI" id="CHEBI:190135"/>
    </cofactor>
</comment>
<dbReference type="Pfam" id="PF00042">
    <property type="entry name" value="Globin"/>
    <property type="match status" value="1"/>
</dbReference>
<evidence type="ECO:0000256" key="14">
    <source>
        <dbReference type="ARBA" id="ARBA00049433"/>
    </source>
</evidence>
<dbReference type="Pfam" id="PF00970">
    <property type="entry name" value="FAD_binding_6"/>
    <property type="match status" value="1"/>
</dbReference>
<keyword evidence="5 15" id="KW-0349">Heme</keyword>
<name>A0ABT2FIB8_9GAMM</name>
<evidence type="ECO:0000256" key="6">
    <source>
        <dbReference type="ARBA" id="ARBA00022621"/>
    </source>
</evidence>
<keyword evidence="8" id="KW-0521">NADP</keyword>
<keyword evidence="6 15" id="KW-0561">Oxygen transport</keyword>
<dbReference type="CDD" id="cd06184">
    <property type="entry name" value="flavohem_like_fad_nad_binding"/>
    <property type="match status" value="1"/>
</dbReference>
<comment type="similarity">
    <text evidence="2">In the C-terminal section; belongs to the flavoprotein pyridine nucleotide cytochrome reductase family.</text>
</comment>
<evidence type="ECO:0000256" key="13">
    <source>
        <dbReference type="ARBA" id="ARBA00048649"/>
    </source>
</evidence>